<dbReference type="InterPro" id="IPR004843">
    <property type="entry name" value="Calcineurin-like_PHP"/>
</dbReference>
<organism evidence="6 7">
    <name type="scientific">Thiorhodococcus fuscus</name>
    <dbReference type="NCBI Taxonomy" id="527200"/>
    <lineage>
        <taxon>Bacteria</taxon>
        <taxon>Pseudomonadati</taxon>
        <taxon>Pseudomonadota</taxon>
        <taxon>Gammaproteobacteria</taxon>
        <taxon>Chromatiales</taxon>
        <taxon>Chromatiaceae</taxon>
        <taxon>Thiorhodococcus</taxon>
    </lineage>
</organism>
<dbReference type="InterPro" id="IPR026575">
    <property type="entry name" value="GpdQ/CpdA-like"/>
</dbReference>
<dbReference type="Pfam" id="PF00149">
    <property type="entry name" value="Metallophos"/>
    <property type="match status" value="1"/>
</dbReference>
<proteinExistence type="inferred from homology"/>
<dbReference type="SUPFAM" id="SSF56300">
    <property type="entry name" value="Metallo-dependent phosphatases"/>
    <property type="match status" value="1"/>
</dbReference>
<evidence type="ECO:0000256" key="4">
    <source>
        <dbReference type="ARBA" id="ARBA00025742"/>
    </source>
</evidence>
<dbReference type="InterPro" id="IPR029052">
    <property type="entry name" value="Metallo-depent_PP-like"/>
</dbReference>
<evidence type="ECO:0000256" key="1">
    <source>
        <dbReference type="ARBA" id="ARBA00022723"/>
    </source>
</evidence>
<reference evidence="7" key="1">
    <citation type="journal article" date="2019" name="Int. J. Syst. Evol. Microbiol.">
        <title>The Global Catalogue of Microorganisms (GCM) 10K type strain sequencing project: providing services to taxonomists for standard genome sequencing and annotation.</title>
        <authorList>
            <consortium name="The Broad Institute Genomics Platform"/>
            <consortium name="The Broad Institute Genome Sequencing Center for Infectious Disease"/>
            <person name="Wu L."/>
            <person name="Ma J."/>
        </authorList>
    </citation>
    <scope>NUCLEOTIDE SEQUENCE [LARGE SCALE GENOMIC DNA]</scope>
    <source>
        <strain evidence="7">KACC 12597</strain>
    </source>
</reference>
<dbReference type="CDD" id="cd07402">
    <property type="entry name" value="MPP_GpdQ"/>
    <property type="match status" value="1"/>
</dbReference>
<dbReference type="EC" id="3.1.4.53" evidence="6"/>
<keyword evidence="3" id="KW-0408">Iron</keyword>
<evidence type="ECO:0000313" key="7">
    <source>
        <dbReference type="Proteomes" id="UP001597337"/>
    </source>
</evidence>
<dbReference type="PANTHER" id="PTHR42988:SF2">
    <property type="entry name" value="CYCLIC NUCLEOTIDE PHOSPHODIESTERASE CBUA0032-RELATED"/>
    <property type="match status" value="1"/>
</dbReference>
<comment type="similarity">
    <text evidence="4">Belongs to the cyclic nucleotide phosphodiesterase class-III family.</text>
</comment>
<dbReference type="RefSeq" id="WP_386028292.1">
    <property type="nucleotide sequence ID" value="NZ_JBHUHX010000051.1"/>
</dbReference>
<evidence type="ECO:0000313" key="6">
    <source>
        <dbReference type="EMBL" id="MFD2113448.1"/>
    </source>
</evidence>
<dbReference type="EMBL" id="JBHUHX010000051">
    <property type="protein sequence ID" value="MFD2113448.1"/>
    <property type="molecule type" value="Genomic_DNA"/>
</dbReference>
<dbReference type="Gene3D" id="3.60.21.10">
    <property type="match status" value="1"/>
</dbReference>
<protein>
    <submittedName>
        <fullName evidence="6">3',5'-cyclic-AMP phosphodiesterase</fullName>
        <ecNumber evidence="6">3.1.4.53</ecNumber>
    </submittedName>
</protein>
<dbReference type="GO" id="GO:0004115">
    <property type="term" value="F:3',5'-cyclic-AMP phosphodiesterase activity"/>
    <property type="evidence" value="ECO:0007669"/>
    <property type="project" value="UniProtKB-EC"/>
</dbReference>
<gene>
    <name evidence="6" type="primary">cpdA</name>
    <name evidence="6" type="ORF">ACFSJC_16485</name>
</gene>
<evidence type="ECO:0000259" key="5">
    <source>
        <dbReference type="Pfam" id="PF00149"/>
    </source>
</evidence>
<evidence type="ECO:0000256" key="2">
    <source>
        <dbReference type="ARBA" id="ARBA00022801"/>
    </source>
</evidence>
<evidence type="ECO:0000256" key="3">
    <source>
        <dbReference type="ARBA" id="ARBA00023004"/>
    </source>
</evidence>
<dbReference type="Proteomes" id="UP001597337">
    <property type="component" value="Unassembled WGS sequence"/>
</dbReference>
<comment type="caution">
    <text evidence="6">The sequence shown here is derived from an EMBL/GenBank/DDBJ whole genome shotgun (WGS) entry which is preliminary data.</text>
</comment>
<keyword evidence="1" id="KW-0479">Metal-binding</keyword>
<name>A0ABW4YCS2_9GAMM</name>
<accession>A0ABW4YCS2</accession>
<keyword evidence="2 6" id="KW-0378">Hydrolase</keyword>
<dbReference type="InterPro" id="IPR050884">
    <property type="entry name" value="CNP_phosphodiesterase-III"/>
</dbReference>
<sequence length="290" mass="32483">MSANTPSSPPYLTHPLWLHQDFGKRNHTTDPLKLIQLTDPHLFAAPQGRLLGITTRTSFESVLEMALERSSGAQALVVTGDLVHDESTAGYRYLHDTLNSTGLPYFCTPGNHDQQRLMDEHLGAAAVGPFALRRLEGWNLVFLNSSRCDSDGGHLKSEQIAQLEDLLADDQAPTLLFMHHHPIPVQSEWMDRIGIDNGESLIATCDRSPQVKGVIFGHIHQEFSSHRKGYQLLGTPSTCIQFLPRNQTFALDTRPPGYRTLSLHADGQLETEVLRLDHYEERPIYQAQGY</sequence>
<keyword evidence="7" id="KW-1185">Reference proteome</keyword>
<dbReference type="NCBIfam" id="NF008359">
    <property type="entry name" value="PRK11148.1"/>
    <property type="match status" value="1"/>
</dbReference>
<feature type="domain" description="Calcineurin-like phosphoesterase" evidence="5">
    <location>
        <begin position="33"/>
        <end position="221"/>
    </location>
</feature>
<dbReference type="PANTHER" id="PTHR42988">
    <property type="entry name" value="PHOSPHOHYDROLASE"/>
    <property type="match status" value="1"/>
</dbReference>